<dbReference type="InterPro" id="IPR003615">
    <property type="entry name" value="HNH_nuc"/>
</dbReference>
<organism evidence="2 3">
    <name type="scientific">Petrocella atlantisensis</name>
    <dbReference type="NCBI Taxonomy" id="2173034"/>
    <lineage>
        <taxon>Bacteria</taxon>
        <taxon>Bacillati</taxon>
        <taxon>Bacillota</taxon>
        <taxon>Clostridia</taxon>
        <taxon>Lachnospirales</taxon>
        <taxon>Vallitaleaceae</taxon>
        <taxon>Petrocella</taxon>
    </lineage>
</organism>
<dbReference type="CDD" id="cd00085">
    <property type="entry name" value="HNHc"/>
    <property type="match status" value="1"/>
</dbReference>
<sequence length="181" mass="21564">MLKKVSIKTKKEDIVDYWFTNIDESDFSVDASEALERCWRCGYKRKLQRCHIIPDSLGGKDEPSNYVLLCERCHIDNPNVNDTEIMWDWLKAYKVSIYDTFWSIQGIQEYKRIYGKSINEEFIERNVKEEDIGVFKNMLKSELDKTSWHYGHPYLNVATIAALYRMTLKKWDELMRSKVNL</sequence>
<dbReference type="InterPro" id="IPR002711">
    <property type="entry name" value="HNH"/>
</dbReference>
<accession>A0A3P7NUW3</accession>
<protein>
    <submittedName>
        <fullName evidence="2">HNH endonuclease</fullName>
    </submittedName>
</protein>
<dbReference type="Gene3D" id="1.10.30.50">
    <property type="match status" value="1"/>
</dbReference>
<dbReference type="GO" id="GO:0003676">
    <property type="term" value="F:nucleic acid binding"/>
    <property type="evidence" value="ECO:0007669"/>
    <property type="project" value="InterPro"/>
</dbReference>
<proteinExistence type="predicted"/>
<dbReference type="SMART" id="SM00507">
    <property type="entry name" value="HNHc"/>
    <property type="match status" value="1"/>
</dbReference>
<gene>
    <name evidence="2" type="ORF">PATL70BA_0804</name>
</gene>
<name>A0A3P7NUW3_9FIRM</name>
<evidence type="ECO:0000313" key="2">
    <source>
        <dbReference type="EMBL" id="VDN46675.1"/>
    </source>
</evidence>
<keyword evidence="3" id="KW-1185">Reference proteome</keyword>
<dbReference type="EMBL" id="LR130778">
    <property type="protein sequence ID" value="VDN46675.1"/>
    <property type="molecule type" value="Genomic_DNA"/>
</dbReference>
<dbReference type="RefSeq" id="WP_330510207.1">
    <property type="nucleotide sequence ID" value="NZ_LR130778.1"/>
</dbReference>
<evidence type="ECO:0000259" key="1">
    <source>
        <dbReference type="SMART" id="SM00507"/>
    </source>
</evidence>
<dbReference type="Pfam" id="PF01844">
    <property type="entry name" value="HNH"/>
    <property type="match status" value="1"/>
</dbReference>
<feature type="domain" description="HNH nuclease" evidence="1">
    <location>
        <begin position="28"/>
        <end position="75"/>
    </location>
</feature>
<keyword evidence="2" id="KW-0255">Endonuclease</keyword>
<dbReference type="Proteomes" id="UP000279029">
    <property type="component" value="Chromosome"/>
</dbReference>
<dbReference type="GO" id="GO:0008270">
    <property type="term" value="F:zinc ion binding"/>
    <property type="evidence" value="ECO:0007669"/>
    <property type="project" value="InterPro"/>
</dbReference>
<dbReference type="GO" id="GO:0004519">
    <property type="term" value="F:endonuclease activity"/>
    <property type="evidence" value="ECO:0007669"/>
    <property type="project" value="UniProtKB-KW"/>
</dbReference>
<keyword evidence="2" id="KW-0378">Hydrolase</keyword>
<dbReference type="KEGG" id="cbar:PATL70BA_0804"/>
<dbReference type="AlphaFoldDB" id="A0A3P7NUW3"/>
<evidence type="ECO:0000313" key="3">
    <source>
        <dbReference type="Proteomes" id="UP000279029"/>
    </source>
</evidence>
<keyword evidence="2" id="KW-0540">Nuclease</keyword>
<reference evidence="2 3" key="1">
    <citation type="submission" date="2018-09" db="EMBL/GenBank/DDBJ databases">
        <authorList>
            <person name="Postec A."/>
        </authorList>
    </citation>
    <scope>NUCLEOTIDE SEQUENCE [LARGE SCALE GENOMIC DNA]</scope>
    <source>
        <strain evidence="2">70B-A</strain>
    </source>
</reference>